<evidence type="ECO:0000313" key="1">
    <source>
        <dbReference type="EMBL" id="HBC36133.1"/>
    </source>
</evidence>
<dbReference type="Proteomes" id="UP000263489">
    <property type="component" value="Unassembled WGS sequence"/>
</dbReference>
<dbReference type="GO" id="GO:0005886">
    <property type="term" value="C:plasma membrane"/>
    <property type="evidence" value="ECO:0007669"/>
    <property type="project" value="TreeGrafter"/>
</dbReference>
<feature type="non-terminal residue" evidence="1">
    <location>
        <position position="202"/>
    </location>
</feature>
<dbReference type="Pfam" id="PF00873">
    <property type="entry name" value="ACR_tran"/>
    <property type="match status" value="1"/>
</dbReference>
<dbReference type="SUPFAM" id="SSF82693">
    <property type="entry name" value="Multidrug efflux transporter AcrB pore domain, PN1, PN2, PC1 and PC2 subdomains"/>
    <property type="match status" value="1"/>
</dbReference>
<dbReference type="EMBL" id="DNNA01000280">
    <property type="protein sequence ID" value="HBC36133.1"/>
    <property type="molecule type" value="Genomic_DNA"/>
</dbReference>
<dbReference type="Gene3D" id="3.30.70.1320">
    <property type="entry name" value="Multidrug efflux transporter AcrB pore domain like"/>
    <property type="match status" value="1"/>
</dbReference>
<reference evidence="1 2" key="1">
    <citation type="journal article" date="2018" name="Nat. Biotechnol.">
        <title>A standardized bacterial taxonomy based on genome phylogeny substantially revises the tree of life.</title>
        <authorList>
            <person name="Parks D.H."/>
            <person name="Chuvochina M."/>
            <person name="Waite D.W."/>
            <person name="Rinke C."/>
            <person name="Skarshewski A."/>
            <person name="Chaumeil P.A."/>
            <person name="Hugenholtz P."/>
        </authorList>
    </citation>
    <scope>NUCLEOTIDE SEQUENCE [LARGE SCALE GENOMIC DNA]</scope>
    <source>
        <strain evidence="1">UBA9380</strain>
    </source>
</reference>
<dbReference type="AlphaFoldDB" id="A0A352IXF0"/>
<protein>
    <submittedName>
        <fullName evidence="1">Acriflavin resistance protein</fullName>
    </submittedName>
</protein>
<dbReference type="InterPro" id="IPR027463">
    <property type="entry name" value="AcrB_DN_DC_subdom"/>
</dbReference>
<dbReference type="Gene3D" id="3.30.2090.10">
    <property type="entry name" value="Multidrug efflux transporter AcrB TolC docking domain, DN and DC subdomains"/>
    <property type="match status" value="1"/>
</dbReference>
<dbReference type="InterPro" id="IPR001036">
    <property type="entry name" value="Acrflvin-R"/>
</dbReference>
<sequence>MRRKKGVIGFFVHHRVAANLVMLVMLLGGVLALTRMNIQFFPTFALDVVSVRVVWSGASAEDVEQGITNPLEQRLRSVDGLKKMTSTSAQSVSSITLEFEEGTNPIQALDDVRQQVDEFTNFPAEAEEPQVTRIERYEPVARLLVYGDVDRSELRQMAYRFEDELLQRGIDRVSIRGLPEQQISIDVPVERLETLGLSLEQI</sequence>
<dbReference type="Gene3D" id="1.20.1640.10">
    <property type="entry name" value="Multidrug efflux transporter AcrB transmembrane domain"/>
    <property type="match status" value="1"/>
</dbReference>
<evidence type="ECO:0000313" key="2">
    <source>
        <dbReference type="Proteomes" id="UP000263489"/>
    </source>
</evidence>
<accession>A0A352IXF0</accession>
<comment type="caution">
    <text evidence="1">The sequence shown here is derived from an EMBL/GenBank/DDBJ whole genome shotgun (WGS) entry which is preliminary data.</text>
</comment>
<organism evidence="1 2">
    <name type="scientific">Marinobacter adhaerens</name>
    <dbReference type="NCBI Taxonomy" id="1033846"/>
    <lineage>
        <taxon>Bacteria</taxon>
        <taxon>Pseudomonadati</taxon>
        <taxon>Pseudomonadota</taxon>
        <taxon>Gammaproteobacteria</taxon>
        <taxon>Pseudomonadales</taxon>
        <taxon>Marinobacteraceae</taxon>
        <taxon>Marinobacter</taxon>
    </lineage>
</organism>
<dbReference type="PANTHER" id="PTHR32063:SF33">
    <property type="entry name" value="RND SUPERFAMILY EFFLUX PUMP PERMEASE COMPONENT"/>
    <property type="match status" value="1"/>
</dbReference>
<dbReference type="PANTHER" id="PTHR32063">
    <property type="match status" value="1"/>
</dbReference>
<gene>
    <name evidence="1" type="ORF">DC045_17890</name>
</gene>
<dbReference type="GO" id="GO:0042910">
    <property type="term" value="F:xenobiotic transmembrane transporter activity"/>
    <property type="evidence" value="ECO:0007669"/>
    <property type="project" value="TreeGrafter"/>
</dbReference>
<name>A0A352IXF0_9GAMM</name>
<dbReference type="Gene3D" id="3.30.70.1430">
    <property type="entry name" value="Multidrug efflux transporter AcrB pore domain"/>
    <property type="match status" value="1"/>
</dbReference>
<proteinExistence type="predicted"/>